<dbReference type="EMBL" id="CAJOBC010003540">
    <property type="protein sequence ID" value="CAF3788886.1"/>
    <property type="molecule type" value="Genomic_DNA"/>
</dbReference>
<evidence type="ECO:0000256" key="2">
    <source>
        <dbReference type="ARBA" id="ARBA00022827"/>
    </source>
</evidence>
<proteinExistence type="predicted"/>
<sequence length="558" mass="63031">MAQCSLPSTVATPLPFPIQSNCGHLPFLKNTVQQKDINSIAIIGGGLGGLCLGQLLKKSSSNLNVTIYERDLEEDGREQGYLIGLNQMGLDVLKRIDHENNLNINSIFNNTISSFTIVDKYLNKLFRVGGDGKHSIKLVDRWQLRKTLSKNLNIKWNKRFLSYEEINNSILVYFDDGTMIQTDILIGCDGAKSRLRKQYCPQLKNEDVCVRWIGGITTQPLNKEDSKLIQLMDNSGLRICGENGHSLLAFIFRSHKTPTIENVLWSLSWPTEVNDPNSDNDNKTYCLAKVQNYFKHPEFNELIENTQTFLGPKNVYSSQPLKKNPFLLSTSKTGRITMLGDAAHPMTTHAGMGANTAFADAQDLADALITITEANLSNSIEIYEEKMFKRGFNAVKQSLQSTRVIHMRDFITNIRDEKVFLVISSSFGEQIMPLIHDLPQLNSVYVFCADRCKHEQWCGQFGKIRSVFTDIQSVCDTLKQDTAVLSHNLITITMLPPTHDVAVKVSNKQEALFMYSTLVNEILVQMKYSVDVKKEMIAFCRSQYVDNAYELKIIDAEL</sequence>
<keyword evidence="10" id="KW-1185">Reference proteome</keyword>
<dbReference type="EMBL" id="CAJNOQ010003540">
    <property type="protein sequence ID" value="CAF1017417.1"/>
    <property type="molecule type" value="Genomic_DNA"/>
</dbReference>
<dbReference type="InterPro" id="IPR036188">
    <property type="entry name" value="FAD/NAD-bd_sf"/>
</dbReference>
<dbReference type="GO" id="GO:0071949">
    <property type="term" value="F:FAD binding"/>
    <property type="evidence" value="ECO:0007669"/>
    <property type="project" value="InterPro"/>
</dbReference>
<evidence type="ECO:0000256" key="4">
    <source>
        <dbReference type="ARBA" id="ARBA00023033"/>
    </source>
</evidence>
<accession>A0A814HXF3</accession>
<dbReference type="InterPro" id="IPR002938">
    <property type="entry name" value="FAD-bd"/>
</dbReference>
<evidence type="ECO:0000259" key="5">
    <source>
        <dbReference type="Pfam" id="PF01494"/>
    </source>
</evidence>
<dbReference type="EMBL" id="CAJOBA010020076">
    <property type="protein sequence ID" value="CAF3906592.1"/>
    <property type="molecule type" value="Genomic_DNA"/>
</dbReference>
<evidence type="ECO:0000313" key="10">
    <source>
        <dbReference type="Proteomes" id="UP000663829"/>
    </source>
</evidence>
<dbReference type="PANTHER" id="PTHR47178">
    <property type="entry name" value="MONOOXYGENASE, FAD-BINDING"/>
    <property type="match status" value="1"/>
</dbReference>
<protein>
    <recommendedName>
        <fullName evidence="5">FAD-binding domain-containing protein</fullName>
    </recommendedName>
</protein>
<feature type="domain" description="FAD-binding" evidence="5">
    <location>
        <begin position="40"/>
        <end position="390"/>
    </location>
</feature>
<keyword evidence="4" id="KW-0503">Monooxygenase</keyword>
<keyword evidence="1" id="KW-0285">Flavoprotein</keyword>
<dbReference type="GO" id="GO:0004497">
    <property type="term" value="F:monooxygenase activity"/>
    <property type="evidence" value="ECO:0007669"/>
    <property type="project" value="UniProtKB-KW"/>
</dbReference>
<keyword evidence="3" id="KW-0560">Oxidoreductase</keyword>
<evidence type="ECO:0000256" key="3">
    <source>
        <dbReference type="ARBA" id="ARBA00023002"/>
    </source>
</evidence>
<dbReference type="Proteomes" id="UP000682733">
    <property type="component" value="Unassembled WGS sequence"/>
</dbReference>
<dbReference type="AlphaFoldDB" id="A0A814HXF3"/>
<organism evidence="6 10">
    <name type="scientific">Didymodactylos carnosus</name>
    <dbReference type="NCBI Taxonomy" id="1234261"/>
    <lineage>
        <taxon>Eukaryota</taxon>
        <taxon>Metazoa</taxon>
        <taxon>Spiralia</taxon>
        <taxon>Gnathifera</taxon>
        <taxon>Rotifera</taxon>
        <taxon>Eurotatoria</taxon>
        <taxon>Bdelloidea</taxon>
        <taxon>Philodinida</taxon>
        <taxon>Philodinidae</taxon>
        <taxon>Didymodactylos</taxon>
    </lineage>
</organism>
<evidence type="ECO:0000313" key="9">
    <source>
        <dbReference type="EMBL" id="CAF3906592.1"/>
    </source>
</evidence>
<evidence type="ECO:0000313" key="6">
    <source>
        <dbReference type="EMBL" id="CAF1017417.1"/>
    </source>
</evidence>
<comment type="caution">
    <text evidence="6">The sequence shown here is derived from an EMBL/GenBank/DDBJ whole genome shotgun (WGS) entry which is preliminary data.</text>
</comment>
<dbReference type="PRINTS" id="PR00420">
    <property type="entry name" value="RNGMNOXGNASE"/>
</dbReference>
<dbReference type="Pfam" id="PF01494">
    <property type="entry name" value="FAD_binding_3"/>
    <property type="match status" value="1"/>
</dbReference>
<gene>
    <name evidence="6" type="ORF">GPM918_LOCUS14594</name>
    <name evidence="7" type="ORF">OVA965_LOCUS20480</name>
    <name evidence="8" type="ORF">SRO942_LOCUS14594</name>
    <name evidence="9" type="ORF">TMI583_LOCUS20864</name>
</gene>
<dbReference type="PANTHER" id="PTHR47178:SF6">
    <property type="entry name" value="FAD-BINDING DOMAIN-CONTAINING PROTEIN"/>
    <property type="match status" value="1"/>
</dbReference>
<dbReference type="Gene3D" id="3.50.50.60">
    <property type="entry name" value="FAD/NAD(P)-binding domain"/>
    <property type="match status" value="1"/>
</dbReference>
<dbReference type="EMBL" id="CAJNOK010010895">
    <property type="protein sequence ID" value="CAF1127377.1"/>
    <property type="molecule type" value="Genomic_DNA"/>
</dbReference>
<evidence type="ECO:0000256" key="1">
    <source>
        <dbReference type="ARBA" id="ARBA00022630"/>
    </source>
</evidence>
<keyword evidence="2" id="KW-0274">FAD</keyword>
<dbReference type="Proteomes" id="UP000681722">
    <property type="component" value="Unassembled WGS sequence"/>
</dbReference>
<evidence type="ECO:0000313" key="8">
    <source>
        <dbReference type="EMBL" id="CAF3788886.1"/>
    </source>
</evidence>
<dbReference type="SUPFAM" id="SSF51905">
    <property type="entry name" value="FAD/NAD(P)-binding domain"/>
    <property type="match status" value="1"/>
</dbReference>
<dbReference type="OrthoDB" id="655030at2759"/>
<evidence type="ECO:0000313" key="7">
    <source>
        <dbReference type="EMBL" id="CAF1127377.1"/>
    </source>
</evidence>
<dbReference type="Proteomes" id="UP000663829">
    <property type="component" value="Unassembled WGS sequence"/>
</dbReference>
<reference evidence="6" key="1">
    <citation type="submission" date="2021-02" db="EMBL/GenBank/DDBJ databases">
        <authorList>
            <person name="Nowell W R."/>
        </authorList>
    </citation>
    <scope>NUCLEOTIDE SEQUENCE</scope>
</reference>
<name>A0A814HXF3_9BILA</name>
<dbReference type="Proteomes" id="UP000677228">
    <property type="component" value="Unassembled WGS sequence"/>
</dbReference>